<evidence type="ECO:0000256" key="6">
    <source>
        <dbReference type="PIRSR" id="PIRSR028757-1"/>
    </source>
</evidence>
<feature type="active site" description="Charge relay system" evidence="6">
    <location>
        <position position="231"/>
    </location>
</feature>
<dbReference type="PIRSF" id="PIRSF028757">
    <property type="entry name" value="LD-carboxypeptidase"/>
    <property type="match status" value="1"/>
</dbReference>
<evidence type="ECO:0000259" key="7">
    <source>
        <dbReference type="Pfam" id="PF02016"/>
    </source>
</evidence>
<dbReference type="InterPro" id="IPR040921">
    <property type="entry name" value="Peptidase_S66C"/>
</dbReference>
<dbReference type="SUPFAM" id="SSF141986">
    <property type="entry name" value="LD-carboxypeptidase A C-terminal domain-like"/>
    <property type="match status" value="1"/>
</dbReference>
<dbReference type="PANTHER" id="PTHR30237:SF2">
    <property type="entry name" value="MUREIN TETRAPEPTIDE CARBOXYPEPTIDASE"/>
    <property type="match status" value="1"/>
</dbReference>
<feature type="active site" description="Nucleophile" evidence="6">
    <location>
        <position position="126"/>
    </location>
</feature>
<dbReference type="Gene3D" id="3.50.30.60">
    <property type="entry name" value="LD-carboxypeptidase A C-terminal domain-like"/>
    <property type="match status" value="1"/>
</dbReference>
<reference evidence="9 10" key="1">
    <citation type="journal article" date="2013" name="PLoS ONE">
        <title>Bacterial endosymbiosis in a chordate host: long-term co-evolution and conservation of secondary metabolism.</title>
        <authorList>
            <person name="Kwan J.C."/>
            <person name="Schmidt E.W."/>
        </authorList>
    </citation>
    <scope>NUCLEOTIDE SEQUENCE [LARGE SCALE GENOMIC DNA]</scope>
    <source>
        <strain evidence="10">L6</strain>
    </source>
</reference>
<sequence>MRDYANYLQNRINLVIDNVMWFPLQVGDTIDLIAPSSAPEISKFEKIANIITSFGYIPSFKYSSINPISEYSNKDNIRAKNFHDAMNNTNSKAVWVIRGGAGSTRLWHILENMPPIQTCKPFIGFSDATGLHSYLHTIGIPTIHGITAEFNKNSGSTVINNEESMEYLFDILTGKYKTVSYQIEAINQIAQHNNIMLDDLTITGGNITLVIASLGSIYSPNTTQNSILILESVGETPHQLDRWFDALIHGCSLLSTTNMIKAIVIGSTLQNASRQNSIVENQNYNDSIERFSNIISNIPVYRGHFFGHDAHNKPIVLGSKAKIFKTETWNLEFTVPIHQEIFSPQ</sequence>
<dbReference type="InterPro" id="IPR040449">
    <property type="entry name" value="Peptidase_S66_N"/>
</dbReference>
<comment type="similarity">
    <text evidence="1">Belongs to the peptidase S66 family.</text>
</comment>
<comment type="caution">
    <text evidence="9">The sequence shown here is derived from an EMBL/GenBank/DDBJ whole genome shotgun (WGS) entry which is preliminary data.</text>
</comment>
<dbReference type="InterPro" id="IPR029062">
    <property type="entry name" value="Class_I_gatase-like"/>
</dbReference>
<dbReference type="InterPro" id="IPR027478">
    <property type="entry name" value="LdcA_N"/>
</dbReference>
<dbReference type="EMBL" id="AXCJ01000002">
    <property type="protein sequence ID" value="ETO91592.1"/>
    <property type="molecule type" value="Genomic_DNA"/>
</dbReference>
<dbReference type="STRING" id="1401685.P857_40"/>
<dbReference type="InterPro" id="IPR027461">
    <property type="entry name" value="Carboxypeptidase_A_C_sf"/>
</dbReference>
<evidence type="ECO:0000313" key="9">
    <source>
        <dbReference type="EMBL" id="ETO91592.1"/>
    </source>
</evidence>
<feature type="domain" description="LD-carboxypeptidase C-terminal" evidence="8">
    <location>
        <begin position="202"/>
        <end position="323"/>
    </location>
</feature>
<dbReference type="Gene3D" id="3.40.50.10740">
    <property type="entry name" value="Class I glutamine amidotransferase-like"/>
    <property type="match status" value="1"/>
</dbReference>
<evidence type="ECO:0000256" key="3">
    <source>
        <dbReference type="ARBA" id="ARBA00022670"/>
    </source>
</evidence>
<dbReference type="PANTHER" id="PTHR30237">
    <property type="entry name" value="MURAMOYLTETRAPEPTIDE CARBOXYPEPTIDASE"/>
    <property type="match status" value="1"/>
</dbReference>
<gene>
    <name evidence="9" type="ORF">P857_40</name>
</gene>
<dbReference type="InterPro" id="IPR003507">
    <property type="entry name" value="S66_fam"/>
</dbReference>
<evidence type="ECO:0000256" key="4">
    <source>
        <dbReference type="ARBA" id="ARBA00022801"/>
    </source>
</evidence>
<protein>
    <submittedName>
        <fullName evidence="9">LD-carboxypeptidase family protein</fullName>
    </submittedName>
</protein>
<feature type="active site" description="Charge relay system" evidence="6">
    <location>
        <position position="308"/>
    </location>
</feature>
<evidence type="ECO:0000259" key="8">
    <source>
        <dbReference type="Pfam" id="PF17676"/>
    </source>
</evidence>
<accession>W2V1Q8</accession>
<evidence type="ECO:0000256" key="5">
    <source>
        <dbReference type="ARBA" id="ARBA00022825"/>
    </source>
</evidence>
<keyword evidence="3" id="KW-0645">Protease</keyword>
<dbReference type="SUPFAM" id="SSF52317">
    <property type="entry name" value="Class I glutamine amidotransferase-like"/>
    <property type="match status" value="1"/>
</dbReference>
<keyword evidence="10" id="KW-1185">Reference proteome</keyword>
<keyword evidence="5" id="KW-0720">Serine protease</keyword>
<proteinExistence type="inferred from homology"/>
<name>W2V1Q8_9RICK</name>
<organism evidence="9 10">
    <name type="scientific">Candidatus Xenolissoclinum pacificiensis L6</name>
    <dbReference type="NCBI Taxonomy" id="1401685"/>
    <lineage>
        <taxon>Bacteria</taxon>
        <taxon>Pseudomonadati</taxon>
        <taxon>Pseudomonadota</taxon>
        <taxon>Alphaproteobacteria</taxon>
        <taxon>Rickettsiales</taxon>
        <taxon>Anaplasmataceae</taxon>
        <taxon>Candidatus Xenolissoclinum</taxon>
    </lineage>
</organism>
<evidence type="ECO:0000256" key="2">
    <source>
        <dbReference type="ARBA" id="ARBA00022645"/>
    </source>
</evidence>
<dbReference type="GO" id="GO:0004180">
    <property type="term" value="F:carboxypeptidase activity"/>
    <property type="evidence" value="ECO:0007669"/>
    <property type="project" value="UniProtKB-KW"/>
</dbReference>
<feature type="domain" description="LD-carboxypeptidase N-terminal" evidence="7">
    <location>
        <begin position="30"/>
        <end position="145"/>
    </location>
</feature>
<dbReference type="GO" id="GO:0006508">
    <property type="term" value="P:proteolysis"/>
    <property type="evidence" value="ECO:0007669"/>
    <property type="project" value="UniProtKB-KW"/>
</dbReference>
<dbReference type="Pfam" id="PF02016">
    <property type="entry name" value="Peptidase_S66"/>
    <property type="match status" value="1"/>
</dbReference>
<dbReference type="Pfam" id="PF17676">
    <property type="entry name" value="Peptidase_S66C"/>
    <property type="match status" value="1"/>
</dbReference>
<dbReference type="AlphaFoldDB" id="W2V1Q8"/>
<keyword evidence="4" id="KW-0378">Hydrolase</keyword>
<evidence type="ECO:0000313" key="10">
    <source>
        <dbReference type="Proteomes" id="UP000018951"/>
    </source>
</evidence>
<evidence type="ECO:0000256" key="1">
    <source>
        <dbReference type="ARBA" id="ARBA00010233"/>
    </source>
</evidence>
<dbReference type="GO" id="GO:0008236">
    <property type="term" value="F:serine-type peptidase activity"/>
    <property type="evidence" value="ECO:0007669"/>
    <property type="project" value="UniProtKB-KW"/>
</dbReference>
<keyword evidence="2" id="KW-0121">Carboxypeptidase</keyword>
<dbReference type="Proteomes" id="UP000018951">
    <property type="component" value="Unassembled WGS sequence"/>
</dbReference>